<keyword evidence="8 12" id="KW-0406">Ion transport</keyword>
<keyword evidence="10 12" id="KW-0739">Sodium transport</keyword>
<dbReference type="InParanoid" id="B4N581"/>
<evidence type="ECO:0000313" key="14">
    <source>
        <dbReference type="EMBL" id="EDW79520.1"/>
    </source>
</evidence>
<evidence type="ECO:0000256" key="10">
    <source>
        <dbReference type="ARBA" id="ARBA00023201"/>
    </source>
</evidence>
<keyword evidence="11 12" id="KW-0407">Ion channel</keyword>
<dbReference type="AlphaFoldDB" id="B4N581"/>
<dbReference type="EMBL" id="CH964101">
    <property type="protein sequence ID" value="EDW79520.1"/>
    <property type="molecule type" value="Genomic_DNA"/>
</dbReference>
<comment type="subcellular location">
    <subcellularLocation>
        <location evidence="1">Membrane</location>
        <topology evidence="1">Multi-pass membrane protein</topology>
    </subcellularLocation>
</comment>
<keyword evidence="7" id="KW-0915">Sodium</keyword>
<dbReference type="GO" id="GO:0005886">
    <property type="term" value="C:plasma membrane"/>
    <property type="evidence" value="ECO:0007669"/>
    <property type="project" value="TreeGrafter"/>
</dbReference>
<dbReference type="Proteomes" id="UP000007798">
    <property type="component" value="Unassembled WGS sequence"/>
</dbReference>
<comment type="similarity">
    <text evidence="2 12">Belongs to the amiloride-sensitive sodium channel (TC 1.A.6) family.</text>
</comment>
<evidence type="ECO:0000256" key="9">
    <source>
        <dbReference type="ARBA" id="ARBA00023136"/>
    </source>
</evidence>
<evidence type="ECO:0000256" key="2">
    <source>
        <dbReference type="ARBA" id="ARBA00007193"/>
    </source>
</evidence>
<keyword evidence="15" id="KW-1185">Reference proteome</keyword>
<evidence type="ECO:0000256" key="8">
    <source>
        <dbReference type="ARBA" id="ARBA00023065"/>
    </source>
</evidence>
<evidence type="ECO:0000256" key="11">
    <source>
        <dbReference type="ARBA" id="ARBA00023303"/>
    </source>
</evidence>
<evidence type="ECO:0000256" key="6">
    <source>
        <dbReference type="ARBA" id="ARBA00022989"/>
    </source>
</evidence>
<feature type="transmembrane region" description="Helical" evidence="13">
    <location>
        <begin position="38"/>
        <end position="63"/>
    </location>
</feature>
<keyword evidence="5 12" id="KW-0812">Transmembrane</keyword>
<keyword evidence="6 13" id="KW-1133">Transmembrane helix</keyword>
<dbReference type="GO" id="GO:0015280">
    <property type="term" value="F:ligand-gated sodium channel activity"/>
    <property type="evidence" value="ECO:0007669"/>
    <property type="project" value="TreeGrafter"/>
</dbReference>
<sequence length="340" mass="39038">MMFVKGAARRTLIEYFRKTSLNGFGLLYFIRKRRIQRLFWFAFITFGILFAGLSVLAMVLQYLNHPIMTSLSEDIFIEENVRFPALTICSGYKLSRRKVSNYADELSNAKGQSKDYWLRQLTLLEGYFDSFAISPQDGRNLQNALNSTNLAKELQKLSPSCDTLILHCEVNDLNRNCSDIFIVKNTMQGFCCGLQHENLTGELTITLDSSQEDAFAMPQNVDGFTLHMPNWLGRLSIQPGELANIELQIYELQANPQLRDYNLDERRCYFHDEGINQADCLTQCRLKAYIINCQCMPPFPFSADSTVNSTHKYCNLTHIDCLQLVDCKLSYLDRSAFSHI</sequence>
<dbReference type="HOGENOM" id="CLU_051565_0_0_1"/>
<protein>
    <submittedName>
        <fullName evidence="14">GK19159</fullName>
    </submittedName>
</protein>
<evidence type="ECO:0000256" key="4">
    <source>
        <dbReference type="ARBA" id="ARBA00022461"/>
    </source>
</evidence>
<dbReference type="PANTHER" id="PTHR11690">
    <property type="entry name" value="AMILORIDE-SENSITIVE SODIUM CHANNEL-RELATED"/>
    <property type="match status" value="1"/>
</dbReference>
<dbReference type="PhylomeDB" id="B4N581"/>
<dbReference type="InterPro" id="IPR001873">
    <property type="entry name" value="ENaC"/>
</dbReference>
<evidence type="ECO:0000256" key="12">
    <source>
        <dbReference type="RuleBase" id="RU000679"/>
    </source>
</evidence>
<evidence type="ECO:0000313" key="15">
    <source>
        <dbReference type="Proteomes" id="UP000007798"/>
    </source>
</evidence>
<dbReference type="eggNOG" id="KOG4294">
    <property type="taxonomic scope" value="Eukaryota"/>
</dbReference>
<keyword evidence="3 12" id="KW-0813">Transport</keyword>
<dbReference type="STRING" id="7260.B4N581"/>
<dbReference type="KEGG" id="dwi:6645861"/>
<evidence type="ECO:0000256" key="3">
    <source>
        <dbReference type="ARBA" id="ARBA00022448"/>
    </source>
</evidence>
<gene>
    <name evidence="14" type="primary">Dwil\GK19159</name>
    <name evidence="14" type="ORF">Dwil_GK19159</name>
</gene>
<keyword evidence="9 13" id="KW-0472">Membrane</keyword>
<dbReference type="OrthoDB" id="6436100at2759"/>
<dbReference type="PANTHER" id="PTHR11690:SF237">
    <property type="entry name" value="PICKPOCKET 16-RELATED"/>
    <property type="match status" value="1"/>
</dbReference>
<keyword evidence="4 12" id="KW-0894">Sodium channel</keyword>
<evidence type="ECO:0000256" key="7">
    <source>
        <dbReference type="ARBA" id="ARBA00023053"/>
    </source>
</evidence>
<accession>B4N581</accession>
<dbReference type="FunCoup" id="B4N581">
    <property type="interactions" value="16"/>
</dbReference>
<evidence type="ECO:0000256" key="5">
    <source>
        <dbReference type="ARBA" id="ARBA00022692"/>
    </source>
</evidence>
<dbReference type="OMA" id="LKICSGY"/>
<evidence type="ECO:0000256" key="1">
    <source>
        <dbReference type="ARBA" id="ARBA00004141"/>
    </source>
</evidence>
<evidence type="ECO:0000256" key="13">
    <source>
        <dbReference type="SAM" id="Phobius"/>
    </source>
</evidence>
<reference evidence="14 15" key="1">
    <citation type="journal article" date="2007" name="Nature">
        <title>Evolution of genes and genomes on the Drosophila phylogeny.</title>
        <authorList>
            <consortium name="Drosophila 12 Genomes Consortium"/>
            <person name="Clark A.G."/>
            <person name="Eisen M.B."/>
            <person name="Smith D.R."/>
            <person name="Bergman C.M."/>
            <person name="Oliver B."/>
            <person name="Markow T.A."/>
            <person name="Kaufman T.C."/>
            <person name="Kellis M."/>
            <person name="Gelbart W."/>
            <person name="Iyer V.N."/>
            <person name="Pollard D.A."/>
            <person name="Sackton T.B."/>
            <person name="Larracuente A.M."/>
            <person name="Singh N.D."/>
            <person name="Abad J.P."/>
            <person name="Abt D.N."/>
            <person name="Adryan B."/>
            <person name="Aguade M."/>
            <person name="Akashi H."/>
            <person name="Anderson W.W."/>
            <person name="Aquadro C.F."/>
            <person name="Ardell D.H."/>
            <person name="Arguello R."/>
            <person name="Artieri C.G."/>
            <person name="Barbash D.A."/>
            <person name="Barker D."/>
            <person name="Barsanti P."/>
            <person name="Batterham P."/>
            <person name="Batzoglou S."/>
            <person name="Begun D."/>
            <person name="Bhutkar A."/>
            <person name="Blanco E."/>
            <person name="Bosak S.A."/>
            <person name="Bradley R.K."/>
            <person name="Brand A.D."/>
            <person name="Brent M.R."/>
            <person name="Brooks A.N."/>
            <person name="Brown R.H."/>
            <person name="Butlin R.K."/>
            <person name="Caggese C."/>
            <person name="Calvi B.R."/>
            <person name="Bernardo de Carvalho A."/>
            <person name="Caspi A."/>
            <person name="Castrezana S."/>
            <person name="Celniker S.E."/>
            <person name="Chang J.L."/>
            <person name="Chapple C."/>
            <person name="Chatterji S."/>
            <person name="Chinwalla A."/>
            <person name="Civetta A."/>
            <person name="Clifton S.W."/>
            <person name="Comeron J.M."/>
            <person name="Costello J.C."/>
            <person name="Coyne J.A."/>
            <person name="Daub J."/>
            <person name="David R.G."/>
            <person name="Delcher A.L."/>
            <person name="Delehaunty K."/>
            <person name="Do C.B."/>
            <person name="Ebling H."/>
            <person name="Edwards K."/>
            <person name="Eickbush T."/>
            <person name="Evans J.D."/>
            <person name="Filipski A."/>
            <person name="Findeiss S."/>
            <person name="Freyhult E."/>
            <person name="Fulton L."/>
            <person name="Fulton R."/>
            <person name="Garcia A.C."/>
            <person name="Gardiner A."/>
            <person name="Garfield D.A."/>
            <person name="Garvin B.E."/>
            <person name="Gibson G."/>
            <person name="Gilbert D."/>
            <person name="Gnerre S."/>
            <person name="Godfrey J."/>
            <person name="Good R."/>
            <person name="Gotea V."/>
            <person name="Gravely B."/>
            <person name="Greenberg A.J."/>
            <person name="Griffiths-Jones S."/>
            <person name="Gross S."/>
            <person name="Guigo R."/>
            <person name="Gustafson E.A."/>
            <person name="Haerty W."/>
            <person name="Hahn M.W."/>
            <person name="Halligan D.L."/>
            <person name="Halpern A.L."/>
            <person name="Halter G.M."/>
            <person name="Han M.V."/>
            <person name="Heger A."/>
            <person name="Hillier L."/>
            <person name="Hinrichs A.S."/>
            <person name="Holmes I."/>
            <person name="Hoskins R.A."/>
            <person name="Hubisz M.J."/>
            <person name="Hultmark D."/>
            <person name="Huntley M.A."/>
            <person name="Jaffe D.B."/>
            <person name="Jagadeeshan S."/>
            <person name="Jeck W.R."/>
            <person name="Johnson J."/>
            <person name="Jones C.D."/>
            <person name="Jordan W.C."/>
            <person name="Karpen G.H."/>
            <person name="Kataoka E."/>
            <person name="Keightley P.D."/>
            <person name="Kheradpour P."/>
            <person name="Kirkness E.F."/>
            <person name="Koerich L.B."/>
            <person name="Kristiansen K."/>
            <person name="Kudrna D."/>
            <person name="Kulathinal R.J."/>
            <person name="Kumar S."/>
            <person name="Kwok R."/>
            <person name="Lander E."/>
            <person name="Langley C.H."/>
            <person name="Lapoint R."/>
            <person name="Lazzaro B.P."/>
            <person name="Lee S.J."/>
            <person name="Levesque L."/>
            <person name="Li R."/>
            <person name="Lin C.F."/>
            <person name="Lin M.F."/>
            <person name="Lindblad-Toh K."/>
            <person name="Llopart A."/>
            <person name="Long M."/>
            <person name="Low L."/>
            <person name="Lozovsky E."/>
            <person name="Lu J."/>
            <person name="Luo M."/>
            <person name="Machado C.A."/>
            <person name="Makalowski W."/>
            <person name="Marzo M."/>
            <person name="Matsuda M."/>
            <person name="Matzkin L."/>
            <person name="McAllister B."/>
            <person name="McBride C.S."/>
            <person name="McKernan B."/>
            <person name="McKernan K."/>
            <person name="Mendez-Lago M."/>
            <person name="Minx P."/>
            <person name="Mollenhauer M.U."/>
            <person name="Montooth K."/>
            <person name="Mount S.M."/>
            <person name="Mu X."/>
            <person name="Myers E."/>
            <person name="Negre B."/>
            <person name="Newfeld S."/>
            <person name="Nielsen R."/>
            <person name="Noor M.A."/>
            <person name="O'Grady P."/>
            <person name="Pachter L."/>
            <person name="Papaceit M."/>
            <person name="Parisi M.J."/>
            <person name="Parisi M."/>
            <person name="Parts L."/>
            <person name="Pedersen J.S."/>
            <person name="Pesole G."/>
            <person name="Phillippy A.M."/>
            <person name="Ponting C.P."/>
            <person name="Pop M."/>
            <person name="Porcelli D."/>
            <person name="Powell J.R."/>
            <person name="Prohaska S."/>
            <person name="Pruitt K."/>
            <person name="Puig M."/>
            <person name="Quesneville H."/>
            <person name="Ram K.R."/>
            <person name="Rand D."/>
            <person name="Rasmussen M.D."/>
            <person name="Reed L.K."/>
            <person name="Reenan R."/>
            <person name="Reily A."/>
            <person name="Remington K.A."/>
            <person name="Rieger T.T."/>
            <person name="Ritchie M.G."/>
            <person name="Robin C."/>
            <person name="Rogers Y.H."/>
            <person name="Rohde C."/>
            <person name="Rozas J."/>
            <person name="Rubenfield M.J."/>
            <person name="Ruiz A."/>
            <person name="Russo S."/>
            <person name="Salzberg S.L."/>
            <person name="Sanchez-Gracia A."/>
            <person name="Saranga D.J."/>
            <person name="Sato H."/>
            <person name="Schaeffer S.W."/>
            <person name="Schatz M.C."/>
            <person name="Schlenke T."/>
            <person name="Schwartz R."/>
            <person name="Segarra C."/>
            <person name="Singh R.S."/>
            <person name="Sirot L."/>
            <person name="Sirota M."/>
            <person name="Sisneros N.B."/>
            <person name="Smith C.D."/>
            <person name="Smith T.F."/>
            <person name="Spieth J."/>
            <person name="Stage D.E."/>
            <person name="Stark A."/>
            <person name="Stephan W."/>
            <person name="Strausberg R.L."/>
            <person name="Strempel S."/>
            <person name="Sturgill D."/>
            <person name="Sutton G."/>
            <person name="Sutton G.G."/>
            <person name="Tao W."/>
            <person name="Teichmann S."/>
            <person name="Tobari Y.N."/>
            <person name="Tomimura Y."/>
            <person name="Tsolas J.M."/>
            <person name="Valente V.L."/>
            <person name="Venter E."/>
            <person name="Venter J.C."/>
            <person name="Vicario S."/>
            <person name="Vieira F.G."/>
            <person name="Vilella A.J."/>
            <person name="Villasante A."/>
            <person name="Walenz B."/>
            <person name="Wang J."/>
            <person name="Wasserman M."/>
            <person name="Watts T."/>
            <person name="Wilson D."/>
            <person name="Wilson R.K."/>
            <person name="Wing R.A."/>
            <person name="Wolfner M.F."/>
            <person name="Wong A."/>
            <person name="Wong G.K."/>
            <person name="Wu C.I."/>
            <person name="Wu G."/>
            <person name="Yamamoto D."/>
            <person name="Yang H.P."/>
            <person name="Yang S.P."/>
            <person name="Yorke J.A."/>
            <person name="Yoshida K."/>
            <person name="Zdobnov E."/>
            <person name="Zhang P."/>
            <person name="Zhang Y."/>
            <person name="Zimin A.V."/>
            <person name="Baldwin J."/>
            <person name="Abdouelleil A."/>
            <person name="Abdulkadir J."/>
            <person name="Abebe A."/>
            <person name="Abera B."/>
            <person name="Abreu J."/>
            <person name="Acer S.C."/>
            <person name="Aftuck L."/>
            <person name="Alexander A."/>
            <person name="An P."/>
            <person name="Anderson E."/>
            <person name="Anderson S."/>
            <person name="Arachi H."/>
            <person name="Azer M."/>
            <person name="Bachantsang P."/>
            <person name="Barry A."/>
            <person name="Bayul T."/>
            <person name="Berlin A."/>
            <person name="Bessette D."/>
            <person name="Bloom T."/>
            <person name="Blye J."/>
            <person name="Boguslavskiy L."/>
            <person name="Bonnet C."/>
            <person name="Boukhgalter B."/>
            <person name="Bourzgui I."/>
            <person name="Brown A."/>
            <person name="Cahill P."/>
            <person name="Channer S."/>
            <person name="Cheshatsang Y."/>
            <person name="Chuda L."/>
            <person name="Citroen M."/>
            <person name="Collymore A."/>
            <person name="Cooke P."/>
            <person name="Costello M."/>
            <person name="D'Aco K."/>
            <person name="Daza R."/>
            <person name="De Haan G."/>
            <person name="DeGray S."/>
            <person name="DeMaso C."/>
            <person name="Dhargay N."/>
            <person name="Dooley K."/>
            <person name="Dooley E."/>
            <person name="Doricent M."/>
            <person name="Dorje P."/>
            <person name="Dorjee K."/>
            <person name="Dupes A."/>
            <person name="Elong R."/>
            <person name="Falk J."/>
            <person name="Farina A."/>
            <person name="Faro S."/>
            <person name="Ferguson D."/>
            <person name="Fisher S."/>
            <person name="Foley C.D."/>
            <person name="Franke A."/>
            <person name="Friedrich D."/>
            <person name="Gadbois L."/>
            <person name="Gearin G."/>
            <person name="Gearin C.R."/>
            <person name="Giannoukos G."/>
            <person name="Goode T."/>
            <person name="Graham J."/>
            <person name="Grandbois E."/>
            <person name="Grewal S."/>
            <person name="Gyaltsen K."/>
            <person name="Hafez N."/>
            <person name="Hagos B."/>
            <person name="Hall J."/>
            <person name="Henson C."/>
            <person name="Hollinger A."/>
            <person name="Honan T."/>
            <person name="Huard M.D."/>
            <person name="Hughes L."/>
            <person name="Hurhula B."/>
            <person name="Husby M.E."/>
            <person name="Kamat A."/>
            <person name="Kanga B."/>
            <person name="Kashin S."/>
            <person name="Khazanovich D."/>
            <person name="Kisner P."/>
            <person name="Lance K."/>
            <person name="Lara M."/>
            <person name="Lee W."/>
            <person name="Lennon N."/>
            <person name="Letendre F."/>
            <person name="LeVine R."/>
            <person name="Lipovsky A."/>
            <person name="Liu X."/>
            <person name="Liu J."/>
            <person name="Liu S."/>
            <person name="Lokyitsang T."/>
            <person name="Lokyitsang Y."/>
            <person name="Lubonja R."/>
            <person name="Lui A."/>
            <person name="MacDonald P."/>
            <person name="Magnisalis V."/>
            <person name="Maru K."/>
            <person name="Matthews C."/>
            <person name="McCusker W."/>
            <person name="McDonough S."/>
            <person name="Mehta T."/>
            <person name="Meldrim J."/>
            <person name="Meneus L."/>
            <person name="Mihai O."/>
            <person name="Mihalev A."/>
            <person name="Mihova T."/>
            <person name="Mittelman R."/>
            <person name="Mlenga V."/>
            <person name="Montmayeur A."/>
            <person name="Mulrain L."/>
            <person name="Navidi A."/>
            <person name="Naylor J."/>
            <person name="Negash T."/>
            <person name="Nguyen T."/>
            <person name="Nguyen N."/>
            <person name="Nicol R."/>
            <person name="Norbu C."/>
            <person name="Norbu N."/>
            <person name="Novod N."/>
            <person name="O'Neill B."/>
            <person name="Osman S."/>
            <person name="Markiewicz E."/>
            <person name="Oyono O.L."/>
            <person name="Patti C."/>
            <person name="Phunkhang P."/>
            <person name="Pierre F."/>
            <person name="Priest M."/>
            <person name="Raghuraman S."/>
            <person name="Rege F."/>
            <person name="Reyes R."/>
            <person name="Rise C."/>
            <person name="Rogov P."/>
            <person name="Ross K."/>
            <person name="Ryan E."/>
            <person name="Settipalli S."/>
            <person name="Shea T."/>
            <person name="Sherpa N."/>
            <person name="Shi L."/>
            <person name="Shih D."/>
            <person name="Sparrow T."/>
            <person name="Spaulding J."/>
            <person name="Stalker J."/>
            <person name="Stange-Thomann N."/>
            <person name="Stavropoulos S."/>
            <person name="Stone C."/>
            <person name="Strader C."/>
            <person name="Tesfaye S."/>
            <person name="Thomson T."/>
            <person name="Thoulutsang Y."/>
            <person name="Thoulutsang D."/>
            <person name="Topham K."/>
            <person name="Topping I."/>
            <person name="Tsamla T."/>
            <person name="Vassiliev H."/>
            <person name="Vo A."/>
            <person name="Wangchuk T."/>
            <person name="Wangdi T."/>
            <person name="Weiand M."/>
            <person name="Wilkinson J."/>
            <person name="Wilson A."/>
            <person name="Yadav S."/>
            <person name="Young G."/>
            <person name="Yu Q."/>
            <person name="Zembek L."/>
            <person name="Zhong D."/>
            <person name="Zimmer A."/>
            <person name="Zwirko Z."/>
            <person name="Jaffe D.B."/>
            <person name="Alvarez P."/>
            <person name="Brockman W."/>
            <person name="Butler J."/>
            <person name="Chin C."/>
            <person name="Gnerre S."/>
            <person name="Grabherr M."/>
            <person name="Kleber M."/>
            <person name="Mauceli E."/>
            <person name="MacCallum I."/>
        </authorList>
    </citation>
    <scope>NUCLEOTIDE SEQUENCE [LARGE SCALE GENOMIC DNA]</scope>
    <source>
        <strain evidence="15">Tucson 14030-0811.24</strain>
    </source>
</reference>
<dbReference type="Pfam" id="PF00858">
    <property type="entry name" value="ASC"/>
    <property type="match status" value="1"/>
</dbReference>
<name>B4N581_DROWI</name>
<proteinExistence type="inferred from homology"/>
<organism evidence="15">
    <name type="scientific">Drosophila willistoni</name>
    <name type="common">Fruit fly</name>
    <dbReference type="NCBI Taxonomy" id="7260"/>
    <lineage>
        <taxon>Eukaryota</taxon>
        <taxon>Metazoa</taxon>
        <taxon>Ecdysozoa</taxon>
        <taxon>Arthropoda</taxon>
        <taxon>Hexapoda</taxon>
        <taxon>Insecta</taxon>
        <taxon>Pterygota</taxon>
        <taxon>Neoptera</taxon>
        <taxon>Endopterygota</taxon>
        <taxon>Diptera</taxon>
        <taxon>Brachycera</taxon>
        <taxon>Muscomorpha</taxon>
        <taxon>Ephydroidea</taxon>
        <taxon>Drosophilidae</taxon>
        <taxon>Drosophila</taxon>
        <taxon>Sophophora</taxon>
    </lineage>
</organism>